<evidence type="ECO:0000313" key="3">
    <source>
        <dbReference type="EMBL" id="KAL0358249.1"/>
    </source>
</evidence>
<dbReference type="InterPro" id="IPR000477">
    <property type="entry name" value="RT_dom"/>
</dbReference>
<evidence type="ECO:0000256" key="1">
    <source>
        <dbReference type="SAM" id="MobiDB-lite"/>
    </source>
</evidence>
<proteinExistence type="predicted"/>
<dbReference type="EMBL" id="JACGWM010000008">
    <property type="protein sequence ID" value="KAL0358249.1"/>
    <property type="molecule type" value="Genomic_DNA"/>
</dbReference>
<evidence type="ECO:0000259" key="2">
    <source>
        <dbReference type="Pfam" id="PF00078"/>
    </source>
</evidence>
<dbReference type="PANTHER" id="PTHR46890:SF28">
    <property type="entry name" value="REVERSE TRANSCRIPTASE DOMAIN-CONTAINING PROTEIN"/>
    <property type="match status" value="1"/>
</dbReference>
<comment type="caution">
    <text evidence="3">The sequence shown here is derived from an EMBL/GenBank/DDBJ whole genome shotgun (WGS) entry which is preliminary data.</text>
</comment>
<dbReference type="Pfam" id="PF00078">
    <property type="entry name" value="RVT_1"/>
    <property type="match status" value="1"/>
</dbReference>
<feature type="compositionally biased region" description="Basic and acidic residues" evidence="1">
    <location>
        <begin position="1"/>
        <end position="10"/>
    </location>
</feature>
<sequence length="320" mass="36515">MKQARDKGQKVTESVGHPVASQDFERSKAEAEYSKDNHPENRDKVEDASLIHRFGFHSVFSNISNESGALLSLVLMFRNPRRTLWEELKMLSLNNVPWIVGYFNTMLHIHENRGGTISNLGSIEDFNDMVLDSGLTDARFEEEPFTWSNKSVWRPISLCNFTNKILSKLLYTKISQALPDLISSSQSGFVPGRLIADNILLGQELTHHLNMGHSKGNLILKLNMSDAYDRVKWKFFYAFLEKGSPIDLLLSSNMLLNTIGLPFWLMENYLVSSNPHKASDKVILYHLHYSSLPQRLYLEDLTTFLHGILICSIKRAAKLE</sequence>
<protein>
    <recommendedName>
        <fullName evidence="2">Reverse transcriptase domain-containing protein</fullName>
    </recommendedName>
</protein>
<gene>
    <name evidence="3" type="ORF">Scaly_1510600</name>
</gene>
<name>A0AAW2PPN1_9LAMI</name>
<accession>A0AAW2PPN1</accession>
<reference evidence="3" key="2">
    <citation type="journal article" date="2024" name="Plant">
        <title>Genomic evolution and insights into agronomic trait innovations of Sesamum species.</title>
        <authorList>
            <person name="Miao H."/>
            <person name="Wang L."/>
            <person name="Qu L."/>
            <person name="Liu H."/>
            <person name="Sun Y."/>
            <person name="Le M."/>
            <person name="Wang Q."/>
            <person name="Wei S."/>
            <person name="Zheng Y."/>
            <person name="Lin W."/>
            <person name="Duan Y."/>
            <person name="Cao H."/>
            <person name="Xiong S."/>
            <person name="Wang X."/>
            <person name="Wei L."/>
            <person name="Li C."/>
            <person name="Ma Q."/>
            <person name="Ju M."/>
            <person name="Zhao R."/>
            <person name="Li G."/>
            <person name="Mu C."/>
            <person name="Tian Q."/>
            <person name="Mei H."/>
            <person name="Zhang T."/>
            <person name="Gao T."/>
            <person name="Zhang H."/>
        </authorList>
    </citation>
    <scope>NUCLEOTIDE SEQUENCE</scope>
    <source>
        <strain evidence="3">KEN8</strain>
    </source>
</reference>
<dbReference type="PANTHER" id="PTHR46890">
    <property type="entry name" value="NON-LTR RETROLELEMENT REVERSE TRANSCRIPTASE-LIKE PROTEIN-RELATED"/>
    <property type="match status" value="1"/>
</dbReference>
<dbReference type="InterPro" id="IPR052343">
    <property type="entry name" value="Retrotransposon-Effector_Assoc"/>
</dbReference>
<organism evidence="3">
    <name type="scientific">Sesamum calycinum</name>
    <dbReference type="NCBI Taxonomy" id="2727403"/>
    <lineage>
        <taxon>Eukaryota</taxon>
        <taxon>Viridiplantae</taxon>
        <taxon>Streptophyta</taxon>
        <taxon>Embryophyta</taxon>
        <taxon>Tracheophyta</taxon>
        <taxon>Spermatophyta</taxon>
        <taxon>Magnoliopsida</taxon>
        <taxon>eudicotyledons</taxon>
        <taxon>Gunneridae</taxon>
        <taxon>Pentapetalae</taxon>
        <taxon>asterids</taxon>
        <taxon>lamiids</taxon>
        <taxon>Lamiales</taxon>
        <taxon>Pedaliaceae</taxon>
        <taxon>Sesamum</taxon>
    </lineage>
</organism>
<feature type="compositionally biased region" description="Basic and acidic residues" evidence="1">
    <location>
        <begin position="23"/>
        <end position="42"/>
    </location>
</feature>
<reference evidence="3" key="1">
    <citation type="submission" date="2020-06" db="EMBL/GenBank/DDBJ databases">
        <authorList>
            <person name="Li T."/>
            <person name="Hu X."/>
            <person name="Zhang T."/>
            <person name="Song X."/>
            <person name="Zhang H."/>
            <person name="Dai N."/>
            <person name="Sheng W."/>
            <person name="Hou X."/>
            <person name="Wei L."/>
        </authorList>
    </citation>
    <scope>NUCLEOTIDE SEQUENCE</scope>
    <source>
        <strain evidence="3">KEN8</strain>
        <tissue evidence="3">Leaf</tissue>
    </source>
</reference>
<dbReference type="AlphaFoldDB" id="A0AAW2PPN1"/>
<feature type="domain" description="Reverse transcriptase" evidence="2">
    <location>
        <begin position="151"/>
        <end position="238"/>
    </location>
</feature>
<feature type="region of interest" description="Disordered" evidence="1">
    <location>
        <begin position="1"/>
        <end position="42"/>
    </location>
</feature>